<protein>
    <submittedName>
        <fullName evidence="1">Cytosine deaminase family member</fullName>
    </submittedName>
</protein>
<sequence length="163" mass="18249">MEIAFTYARDALRNQEVPVGCIFVYNNEIIAKGRNTVNETRNATRHAEMNCIDDVIAYCDEKSIESKYVFENVSIYVTVEPCIMCAAALYNLKIKQILFGCRNDRFGGQTVFDVSTVLNPVTDVKGGYRADEAMALLKEFYKGTNPSAPPSKVKIKSIDTKLV</sequence>
<evidence type="ECO:0000313" key="2">
    <source>
        <dbReference type="Proteomes" id="UP001056778"/>
    </source>
</evidence>
<evidence type="ECO:0000313" key="1">
    <source>
        <dbReference type="EMBL" id="KAI4467056.1"/>
    </source>
</evidence>
<reference evidence="1" key="1">
    <citation type="submission" date="2022-04" db="EMBL/GenBank/DDBJ databases">
        <title>Chromosome-scale genome assembly of Holotrichia oblita Faldermann.</title>
        <authorList>
            <person name="Rongchong L."/>
        </authorList>
    </citation>
    <scope>NUCLEOTIDE SEQUENCE</scope>
    <source>
        <strain evidence="1">81SQS9</strain>
    </source>
</reference>
<organism evidence="1 2">
    <name type="scientific">Holotrichia oblita</name>
    <name type="common">Chafer beetle</name>
    <dbReference type="NCBI Taxonomy" id="644536"/>
    <lineage>
        <taxon>Eukaryota</taxon>
        <taxon>Metazoa</taxon>
        <taxon>Ecdysozoa</taxon>
        <taxon>Arthropoda</taxon>
        <taxon>Hexapoda</taxon>
        <taxon>Insecta</taxon>
        <taxon>Pterygota</taxon>
        <taxon>Neoptera</taxon>
        <taxon>Endopterygota</taxon>
        <taxon>Coleoptera</taxon>
        <taxon>Polyphaga</taxon>
        <taxon>Scarabaeiformia</taxon>
        <taxon>Scarabaeidae</taxon>
        <taxon>Melolonthinae</taxon>
        <taxon>Holotrichia</taxon>
    </lineage>
</organism>
<gene>
    <name evidence="1" type="ORF">MML48_2g00011191</name>
</gene>
<accession>A0ACB9TJS2</accession>
<keyword evidence="2" id="KW-1185">Reference proteome</keyword>
<comment type="caution">
    <text evidence="1">The sequence shown here is derived from an EMBL/GenBank/DDBJ whole genome shotgun (WGS) entry which is preliminary data.</text>
</comment>
<dbReference type="Proteomes" id="UP001056778">
    <property type="component" value="Chromosome 2"/>
</dbReference>
<name>A0ACB9TJS2_HOLOL</name>
<proteinExistence type="predicted"/>
<dbReference type="EMBL" id="CM043016">
    <property type="protein sequence ID" value="KAI4467056.1"/>
    <property type="molecule type" value="Genomic_DNA"/>
</dbReference>